<dbReference type="RefSeq" id="WP_186906228.1">
    <property type="nucleotide sequence ID" value="NZ_JACOPP010000001.1"/>
</dbReference>
<reference evidence="4" key="1">
    <citation type="submission" date="2020-08" db="EMBL/GenBank/DDBJ databases">
        <title>Genome public.</title>
        <authorList>
            <person name="Liu C."/>
            <person name="Sun Q."/>
        </authorList>
    </citation>
    <scope>NUCLEOTIDE SEQUENCE</scope>
    <source>
        <strain evidence="4">NSJ-51</strain>
    </source>
</reference>
<dbReference type="CDD" id="cd07043">
    <property type="entry name" value="STAS_anti-anti-sigma_factors"/>
    <property type="match status" value="1"/>
</dbReference>
<dbReference type="InterPro" id="IPR036513">
    <property type="entry name" value="STAS_dom_sf"/>
</dbReference>
<feature type="domain" description="STAS" evidence="3">
    <location>
        <begin position="1"/>
        <end position="100"/>
    </location>
</feature>
<dbReference type="PROSITE" id="PS50801">
    <property type="entry name" value="STAS"/>
    <property type="match status" value="1"/>
</dbReference>
<protein>
    <recommendedName>
        <fullName evidence="2">Anti-sigma factor antagonist</fullName>
    </recommendedName>
</protein>
<proteinExistence type="inferred from homology"/>
<dbReference type="Proteomes" id="UP000661435">
    <property type="component" value="Unassembled WGS sequence"/>
</dbReference>
<comment type="similarity">
    <text evidence="1 2">Belongs to the anti-sigma-factor antagonist family.</text>
</comment>
<dbReference type="PANTHER" id="PTHR33495">
    <property type="entry name" value="ANTI-SIGMA FACTOR ANTAGONIST TM_1081-RELATED-RELATED"/>
    <property type="match status" value="1"/>
</dbReference>
<dbReference type="GO" id="GO:0043856">
    <property type="term" value="F:anti-sigma factor antagonist activity"/>
    <property type="evidence" value="ECO:0007669"/>
    <property type="project" value="InterPro"/>
</dbReference>
<dbReference type="Gene3D" id="3.30.750.24">
    <property type="entry name" value="STAS domain"/>
    <property type="match status" value="1"/>
</dbReference>
<dbReference type="EMBL" id="JACOPP010000001">
    <property type="protein sequence ID" value="MBC5732329.1"/>
    <property type="molecule type" value="Genomic_DNA"/>
</dbReference>
<name>A0A8J6JCT8_9FIRM</name>
<dbReference type="PANTHER" id="PTHR33495:SF2">
    <property type="entry name" value="ANTI-SIGMA FACTOR ANTAGONIST TM_1081-RELATED"/>
    <property type="match status" value="1"/>
</dbReference>
<evidence type="ECO:0000259" key="3">
    <source>
        <dbReference type="PROSITE" id="PS50801"/>
    </source>
</evidence>
<dbReference type="Pfam" id="PF01740">
    <property type="entry name" value="STAS"/>
    <property type="match status" value="1"/>
</dbReference>
<evidence type="ECO:0000256" key="1">
    <source>
        <dbReference type="ARBA" id="ARBA00009013"/>
    </source>
</evidence>
<dbReference type="AlphaFoldDB" id="A0A8J6JCT8"/>
<comment type="caution">
    <text evidence="4">The sequence shown here is derived from an EMBL/GenBank/DDBJ whole genome shotgun (WGS) entry which is preliminary data.</text>
</comment>
<gene>
    <name evidence="4" type="ORF">H8S57_01130</name>
</gene>
<evidence type="ECO:0000313" key="4">
    <source>
        <dbReference type="EMBL" id="MBC5732329.1"/>
    </source>
</evidence>
<organism evidence="4 5">
    <name type="scientific">Lawsonibacter hominis</name>
    <dbReference type="NCBI Taxonomy" id="2763053"/>
    <lineage>
        <taxon>Bacteria</taxon>
        <taxon>Bacillati</taxon>
        <taxon>Bacillota</taxon>
        <taxon>Clostridia</taxon>
        <taxon>Eubacteriales</taxon>
        <taxon>Oscillospiraceae</taxon>
        <taxon>Lawsonibacter</taxon>
    </lineage>
</organism>
<evidence type="ECO:0000256" key="2">
    <source>
        <dbReference type="RuleBase" id="RU003749"/>
    </source>
</evidence>
<dbReference type="InterPro" id="IPR002645">
    <property type="entry name" value="STAS_dom"/>
</dbReference>
<sequence length="100" mass="10848">MAVKCTGEDRVLTAQVSGEVDHHGAREIMGELERNIETSLPRVLELDLGGVTFMDSSGIAVLLRAYRRLGALGGEVRVHNVPPQAARVLRAAGLDKLIRF</sequence>
<evidence type="ECO:0000313" key="5">
    <source>
        <dbReference type="Proteomes" id="UP000661435"/>
    </source>
</evidence>
<accession>A0A8J6JCT8</accession>
<dbReference type="InterPro" id="IPR003658">
    <property type="entry name" value="Anti-sigma_ant"/>
</dbReference>
<dbReference type="SUPFAM" id="SSF52091">
    <property type="entry name" value="SpoIIaa-like"/>
    <property type="match status" value="1"/>
</dbReference>
<keyword evidence="5" id="KW-1185">Reference proteome</keyword>
<dbReference type="NCBIfam" id="TIGR00377">
    <property type="entry name" value="ant_ant_sig"/>
    <property type="match status" value="1"/>
</dbReference>